<dbReference type="Proteomes" id="UP001139648">
    <property type="component" value="Unassembled WGS sequence"/>
</dbReference>
<proteinExistence type="predicted"/>
<protein>
    <submittedName>
        <fullName evidence="1">Uncharacterized protein</fullName>
    </submittedName>
</protein>
<accession>A0A9X2JYH2</accession>
<name>A0A9X2JYH2_9ACTN</name>
<evidence type="ECO:0000313" key="2">
    <source>
        <dbReference type="Proteomes" id="UP001139648"/>
    </source>
</evidence>
<dbReference type="AlphaFoldDB" id="A0A9X2JYH2"/>
<dbReference type="EMBL" id="JAMZEB010000001">
    <property type="protein sequence ID" value="MCP2353813.1"/>
    <property type="molecule type" value="Genomic_DNA"/>
</dbReference>
<sequence length="100" mass="10383">MFTTLTATQAAAGAQTVSIPYCPSGYLCPLTASGSPWTVLVEEGDRWSFPSGLEVVGVSNQTQLNYCVGASLLSYRLAPGREVSHSHTAPSVGPSGFCVS</sequence>
<organism evidence="1 2">
    <name type="scientific">Nonomuraea thailandensis</name>
    <dbReference type="NCBI Taxonomy" id="1188745"/>
    <lineage>
        <taxon>Bacteria</taxon>
        <taxon>Bacillati</taxon>
        <taxon>Actinomycetota</taxon>
        <taxon>Actinomycetes</taxon>
        <taxon>Streptosporangiales</taxon>
        <taxon>Streptosporangiaceae</taxon>
        <taxon>Nonomuraea</taxon>
    </lineage>
</organism>
<reference evidence="1" key="1">
    <citation type="submission" date="2022-06" db="EMBL/GenBank/DDBJ databases">
        <title>Sequencing the genomes of 1000 actinobacteria strains.</title>
        <authorList>
            <person name="Klenk H.-P."/>
        </authorList>
    </citation>
    <scope>NUCLEOTIDE SEQUENCE</scope>
    <source>
        <strain evidence="1">DSM 46694</strain>
    </source>
</reference>
<keyword evidence="2" id="KW-1185">Reference proteome</keyword>
<gene>
    <name evidence="1" type="ORF">HD597_000833</name>
</gene>
<comment type="caution">
    <text evidence="1">The sequence shown here is derived from an EMBL/GenBank/DDBJ whole genome shotgun (WGS) entry which is preliminary data.</text>
</comment>
<evidence type="ECO:0000313" key="1">
    <source>
        <dbReference type="EMBL" id="MCP2353813.1"/>
    </source>
</evidence>